<evidence type="ECO:0000256" key="5">
    <source>
        <dbReference type="ARBA" id="ARBA00022840"/>
    </source>
</evidence>
<feature type="domain" description="AAA+ ATPase" evidence="9">
    <location>
        <begin position="158"/>
        <end position="286"/>
    </location>
</feature>
<dbReference type="PROSITE" id="PS01008">
    <property type="entry name" value="DNAA"/>
    <property type="match status" value="1"/>
</dbReference>
<dbReference type="PRINTS" id="PR00051">
    <property type="entry name" value="DNAA"/>
</dbReference>
<dbReference type="GO" id="GO:0005524">
    <property type="term" value="F:ATP binding"/>
    <property type="evidence" value="ECO:0007669"/>
    <property type="project" value="UniProtKB-KW"/>
</dbReference>
<dbReference type="HAMAP" id="MF_00377">
    <property type="entry name" value="DnaA_bact"/>
    <property type="match status" value="1"/>
</dbReference>
<dbReference type="GO" id="GO:0005886">
    <property type="term" value="C:plasma membrane"/>
    <property type="evidence" value="ECO:0007669"/>
    <property type="project" value="TreeGrafter"/>
</dbReference>
<dbReference type="Gene3D" id="1.10.8.60">
    <property type="match status" value="1"/>
</dbReference>
<proteinExistence type="inferred from homology"/>
<dbReference type="InterPro" id="IPR020591">
    <property type="entry name" value="Chromosome_initiator_DnaA-like"/>
</dbReference>
<dbReference type="Gene3D" id="3.30.300.180">
    <property type="match status" value="1"/>
</dbReference>
<dbReference type="GO" id="GO:0008289">
    <property type="term" value="F:lipid binding"/>
    <property type="evidence" value="ECO:0007669"/>
    <property type="project" value="UniProtKB-KW"/>
</dbReference>
<dbReference type="NCBIfam" id="TIGR00362">
    <property type="entry name" value="DnaA"/>
    <property type="match status" value="1"/>
</dbReference>
<evidence type="ECO:0000256" key="3">
    <source>
        <dbReference type="ARBA" id="ARBA00022705"/>
    </source>
</evidence>
<dbReference type="PANTHER" id="PTHR30050:SF2">
    <property type="entry name" value="CHROMOSOMAL REPLICATION INITIATOR PROTEIN DNAA"/>
    <property type="match status" value="1"/>
</dbReference>
<dbReference type="CDD" id="cd00009">
    <property type="entry name" value="AAA"/>
    <property type="match status" value="1"/>
</dbReference>
<evidence type="ECO:0000256" key="1">
    <source>
        <dbReference type="ARBA" id="ARBA00006583"/>
    </source>
</evidence>
<dbReference type="Pfam" id="PF11638">
    <property type="entry name" value="DnaA_N"/>
    <property type="match status" value="1"/>
</dbReference>
<feature type="compositionally biased region" description="Polar residues" evidence="8">
    <location>
        <begin position="99"/>
        <end position="109"/>
    </location>
</feature>
<dbReference type="Pfam" id="PF00308">
    <property type="entry name" value="Bac_DnaA"/>
    <property type="match status" value="1"/>
</dbReference>
<evidence type="ECO:0000256" key="4">
    <source>
        <dbReference type="ARBA" id="ARBA00022741"/>
    </source>
</evidence>
<keyword evidence="5" id="KW-0067">ATP-binding</keyword>
<accession>A0A6J6Y7K0</accession>
<evidence type="ECO:0000313" key="11">
    <source>
        <dbReference type="EMBL" id="CAB4805491.1"/>
    </source>
</evidence>
<keyword evidence="7" id="KW-0238">DNA-binding</keyword>
<name>A0A6J6Y7K0_9ZZZZ</name>
<feature type="region of interest" description="Disordered" evidence="8">
    <location>
        <begin position="92"/>
        <end position="121"/>
    </location>
</feature>
<feature type="domain" description="Chromosomal replication initiator DnaA C-terminal" evidence="10">
    <location>
        <begin position="370"/>
        <end position="439"/>
    </location>
</feature>
<dbReference type="FunFam" id="1.10.8.60:FF:000003">
    <property type="entry name" value="Chromosomal replication initiator protein DnaA"/>
    <property type="match status" value="1"/>
</dbReference>
<dbReference type="SUPFAM" id="SSF48295">
    <property type="entry name" value="TrpR-like"/>
    <property type="match status" value="1"/>
</dbReference>
<evidence type="ECO:0000259" key="9">
    <source>
        <dbReference type="SMART" id="SM00382"/>
    </source>
</evidence>
<comment type="similarity">
    <text evidence="1">Belongs to the DnaA family.</text>
</comment>
<dbReference type="FunFam" id="3.40.50.300:FF:000668">
    <property type="entry name" value="Chromosomal replication initiator protein DnaA"/>
    <property type="match status" value="1"/>
</dbReference>
<dbReference type="InterPro" id="IPR027417">
    <property type="entry name" value="P-loop_NTPase"/>
</dbReference>
<evidence type="ECO:0000259" key="10">
    <source>
        <dbReference type="SMART" id="SM00760"/>
    </source>
</evidence>
<keyword evidence="6" id="KW-0446">Lipid-binding</keyword>
<dbReference type="SUPFAM" id="SSF52540">
    <property type="entry name" value="P-loop containing nucleoside triphosphate hydrolases"/>
    <property type="match status" value="1"/>
</dbReference>
<dbReference type="PANTHER" id="PTHR30050">
    <property type="entry name" value="CHROMOSOMAL REPLICATION INITIATOR PROTEIN DNAA"/>
    <property type="match status" value="1"/>
</dbReference>
<dbReference type="EMBL" id="CAFAAI010000224">
    <property type="protein sequence ID" value="CAB4805491.1"/>
    <property type="molecule type" value="Genomic_DNA"/>
</dbReference>
<evidence type="ECO:0000256" key="6">
    <source>
        <dbReference type="ARBA" id="ARBA00023121"/>
    </source>
</evidence>
<keyword evidence="4" id="KW-0547">Nucleotide-binding</keyword>
<dbReference type="CDD" id="cd06571">
    <property type="entry name" value="Bac_DnaA_C"/>
    <property type="match status" value="1"/>
</dbReference>
<dbReference type="SMART" id="SM00382">
    <property type="entry name" value="AAA"/>
    <property type="match status" value="1"/>
</dbReference>
<dbReference type="Gene3D" id="1.10.1750.10">
    <property type="match status" value="1"/>
</dbReference>
<dbReference type="Pfam" id="PF08299">
    <property type="entry name" value="Bac_DnaA_C"/>
    <property type="match status" value="1"/>
</dbReference>
<dbReference type="InterPro" id="IPR010921">
    <property type="entry name" value="Trp_repressor/repl_initiator"/>
</dbReference>
<organism evidence="11">
    <name type="scientific">freshwater metagenome</name>
    <dbReference type="NCBI Taxonomy" id="449393"/>
    <lineage>
        <taxon>unclassified sequences</taxon>
        <taxon>metagenomes</taxon>
        <taxon>ecological metagenomes</taxon>
    </lineage>
</organism>
<sequence>MSDREQLWTAVAQILRAQVSEAVWFSTFQDVVPVEGGDNELRVSAPNSHLRDRIMSRYLPLVRDALEEIGYAGRTFEVDVQVSDQAEETREQFDFEPGDTTNSATPDQPSSVRSSRSSEAQDIAGLNPRYSFDTFVKGQSNQFALAAAQRVAETPGRSYNPLFIYGAAGLGKTHLLHAIGHYVHRHYQHDVVRYVSTETFLNEYVDAIRTNTTASFKRRYRDIDVLLIDDIQFMEGKEGLQEEFFHTFNSLHGANKQIVISSDRMPDAIPTLEERLRGRFKWGLITDVQPPDMETRLAILRNKADRDDSRVPPETLEFIATNITNNIRELEGAFIRVTAYASLNRVPITTHLAEQLLRDLLTDSGAKTRTDDELLNEMAIILGQSVEALRGKSRQRPLVTSRQIAMYVFRDLTDLSYPAIARLFGGRDHTTVIHAVEKIQRLMSERKQVYDQVTDMVQRLKKG</sequence>
<dbReference type="SMART" id="SM00760">
    <property type="entry name" value="Bac_DnaA_C"/>
    <property type="match status" value="1"/>
</dbReference>
<dbReference type="InterPro" id="IPR038454">
    <property type="entry name" value="DnaA_N_sf"/>
</dbReference>
<dbReference type="GO" id="GO:0006270">
    <property type="term" value="P:DNA replication initiation"/>
    <property type="evidence" value="ECO:0007669"/>
    <property type="project" value="InterPro"/>
</dbReference>
<evidence type="ECO:0000256" key="8">
    <source>
        <dbReference type="SAM" id="MobiDB-lite"/>
    </source>
</evidence>
<evidence type="ECO:0000256" key="7">
    <source>
        <dbReference type="ARBA" id="ARBA00023125"/>
    </source>
</evidence>
<gene>
    <name evidence="11" type="ORF">UFOPK2992_01257</name>
</gene>
<dbReference type="InterPro" id="IPR003593">
    <property type="entry name" value="AAA+_ATPase"/>
</dbReference>
<dbReference type="GO" id="GO:0003688">
    <property type="term" value="F:DNA replication origin binding"/>
    <property type="evidence" value="ECO:0007669"/>
    <property type="project" value="InterPro"/>
</dbReference>
<dbReference type="InterPro" id="IPR018312">
    <property type="entry name" value="Chromosome_initiator_DnaA_CS"/>
</dbReference>
<dbReference type="GO" id="GO:0006275">
    <property type="term" value="P:regulation of DNA replication"/>
    <property type="evidence" value="ECO:0007669"/>
    <property type="project" value="InterPro"/>
</dbReference>
<dbReference type="InterPro" id="IPR024633">
    <property type="entry name" value="DnaA_N_dom"/>
</dbReference>
<keyword evidence="3" id="KW-0235">DNA replication</keyword>
<dbReference type="InterPro" id="IPR001957">
    <property type="entry name" value="Chromosome_initiator_DnaA"/>
</dbReference>
<dbReference type="AlphaFoldDB" id="A0A6J6Y7K0"/>
<dbReference type="InterPro" id="IPR013159">
    <property type="entry name" value="DnaA_C"/>
</dbReference>
<dbReference type="NCBIfam" id="NF010686">
    <property type="entry name" value="PRK14086.1"/>
    <property type="match status" value="1"/>
</dbReference>
<protein>
    <submittedName>
        <fullName evidence="11">Unannotated protein</fullName>
    </submittedName>
</protein>
<reference evidence="11" key="1">
    <citation type="submission" date="2020-05" db="EMBL/GenBank/DDBJ databases">
        <authorList>
            <person name="Chiriac C."/>
            <person name="Salcher M."/>
            <person name="Ghai R."/>
            <person name="Kavagutti S V."/>
        </authorList>
    </citation>
    <scope>NUCLEOTIDE SEQUENCE</scope>
</reference>
<keyword evidence="2" id="KW-0963">Cytoplasm</keyword>
<evidence type="ECO:0000256" key="2">
    <source>
        <dbReference type="ARBA" id="ARBA00022490"/>
    </source>
</evidence>
<dbReference type="Gene3D" id="3.40.50.300">
    <property type="entry name" value="P-loop containing nucleotide triphosphate hydrolases"/>
    <property type="match status" value="1"/>
</dbReference>
<dbReference type="InterPro" id="IPR013317">
    <property type="entry name" value="DnaA_dom"/>
</dbReference>